<dbReference type="InterPro" id="IPR025121">
    <property type="entry name" value="GTPase_HflX_N"/>
</dbReference>
<dbReference type="STRING" id="694327.DFW101_2502"/>
<proteinExistence type="inferred from homology"/>
<dbReference type="SUPFAM" id="SSF52540">
    <property type="entry name" value="P-loop containing nucleoside triphosphate hydrolases"/>
    <property type="match status" value="1"/>
</dbReference>
<comment type="function">
    <text evidence="6">GTPase that associates with the 50S ribosomal subunit and may have a role during protein synthesis or ribosome biogenesis.</text>
</comment>
<dbReference type="GO" id="GO:0005737">
    <property type="term" value="C:cytoplasm"/>
    <property type="evidence" value="ECO:0007669"/>
    <property type="project" value="UniProtKB-SubCell"/>
</dbReference>
<dbReference type="RefSeq" id="WP_009181880.1">
    <property type="nucleotide sequence ID" value="NZ_CM001368.1"/>
</dbReference>
<dbReference type="FunFam" id="3.40.50.11060:FF:000001">
    <property type="entry name" value="GTPase HflX"/>
    <property type="match status" value="1"/>
</dbReference>
<keyword evidence="3 6" id="KW-0547">Nucleotide-binding</keyword>
<dbReference type="EMBL" id="CM001368">
    <property type="protein sequence ID" value="EHJ48506.1"/>
    <property type="molecule type" value="Genomic_DNA"/>
</dbReference>
<dbReference type="InterPro" id="IPR030394">
    <property type="entry name" value="G_HFLX_dom"/>
</dbReference>
<dbReference type="PANTHER" id="PTHR10229">
    <property type="entry name" value="GTP-BINDING PROTEIN HFLX"/>
    <property type="match status" value="1"/>
</dbReference>
<evidence type="ECO:0000256" key="7">
    <source>
        <dbReference type="SAM" id="Coils"/>
    </source>
</evidence>
<evidence type="ECO:0000256" key="2">
    <source>
        <dbReference type="ARBA" id="ARBA00022723"/>
    </source>
</evidence>
<dbReference type="Pfam" id="PF01926">
    <property type="entry name" value="MMR_HSR1"/>
    <property type="match status" value="1"/>
</dbReference>
<dbReference type="GO" id="GO:0003924">
    <property type="term" value="F:GTPase activity"/>
    <property type="evidence" value="ECO:0007669"/>
    <property type="project" value="UniProtKB-UniRule"/>
</dbReference>
<accession>G7Q723</accession>
<dbReference type="CDD" id="cd01878">
    <property type="entry name" value="HflX"/>
    <property type="match status" value="1"/>
</dbReference>
<comment type="subcellular location">
    <subcellularLocation>
        <location evidence="6">Cytoplasm</location>
    </subcellularLocation>
    <text evidence="6">May associate with membranes.</text>
</comment>
<dbReference type="Pfam" id="PF16360">
    <property type="entry name" value="GTP-bdg_M"/>
    <property type="match status" value="1"/>
</dbReference>
<dbReference type="Proteomes" id="UP000004662">
    <property type="component" value="Chromosome"/>
</dbReference>
<dbReference type="InterPro" id="IPR027417">
    <property type="entry name" value="P-loop_NTPase"/>
</dbReference>
<sequence length="579" mass="62490">MSTPARGTAIAVKVEGNTLGLKPSQLKALERLGTRRYPSVGGYTLDQARELCAIAFGIGRQVGLLIDRKGRPTMILVGSQKGILIPELDRARLGSARLRGVRLLHVHLAGEGLSEEDLTDMLFLRLDSVAALTMDNLAQPVTLQAAHLLPPGAGDAPYDVLPPRPYDRVEEDMNALATALEDELAREGEKLAAPGTSPSGREKAVLVSVSSAPRTAQEASLDELAALADTAGLDVAESVVQRVASINPKFILGKGKLADIEVAALRAGASLLVFDGELSPSQIRNLTEVTQLRVIDRTQLILDIFAQHAATRSGKLQVEMAQLKYLQPRLVRQDRAMSRLMGGIGGRGPGETKLEVDRRRIRERIGRIKDELKELRKRRAAARAGRARAGLPVVSLVGYTNAGKSTLLNTLTGSAVLAENRLFATLDPTSRRLRFPSDREIILTDTVGFIRELPKELKEAFRATLEELEAADLLVAVADASHPEVDGQVAAVADILQEMELGDIPRLLVLNKWDAVPEDLRGPLKNAFPDALTLSARTRDGLSTLTDAILDRVRPGFGVRDFGPRPVVPDETDLPAGTP</sequence>
<dbReference type="InterPro" id="IPR006073">
    <property type="entry name" value="GTP-bd"/>
</dbReference>
<evidence type="ECO:0000256" key="5">
    <source>
        <dbReference type="ARBA" id="ARBA00023134"/>
    </source>
</evidence>
<dbReference type="PANTHER" id="PTHR10229:SF0">
    <property type="entry name" value="GTP-BINDING PROTEIN 6-RELATED"/>
    <property type="match status" value="1"/>
</dbReference>
<reference evidence="10" key="1">
    <citation type="journal article" date="2015" name="Genome Announc.">
        <title>High-Quality Draft Genome Sequence of Desulfovibrio carbinoliphilus FW-101-2B, an Organic Acid-Oxidizing Sulfate-Reducing Bacterium Isolated from Uranium(VI)-Contaminated Groundwater.</title>
        <authorList>
            <person name="Ramsay B.D."/>
            <person name="Hwang C."/>
            <person name="Woo H.L."/>
            <person name="Carroll S.L."/>
            <person name="Lucas S."/>
            <person name="Han J."/>
            <person name="Lapidus A.L."/>
            <person name="Cheng J.F."/>
            <person name="Goodwin L.A."/>
            <person name="Pitluck S."/>
            <person name="Peters L."/>
            <person name="Chertkov O."/>
            <person name="Held B."/>
            <person name="Detter J.C."/>
            <person name="Han C.S."/>
            <person name="Tapia R."/>
            <person name="Land M.L."/>
            <person name="Hauser L.J."/>
            <person name="Kyrpides N.C."/>
            <person name="Ivanova N.N."/>
            <person name="Mikhailova N."/>
            <person name="Pagani I."/>
            <person name="Woyke T."/>
            <person name="Arkin A.P."/>
            <person name="Dehal P."/>
            <person name="Chivian D."/>
            <person name="Criddle C.S."/>
            <person name="Wu W."/>
            <person name="Chakraborty R."/>
            <person name="Hazen T.C."/>
            <person name="Fields M.W."/>
        </authorList>
    </citation>
    <scope>NUCLEOTIDE SEQUENCE [LARGE SCALE GENOMIC DNA]</scope>
    <source>
        <strain evidence="10">FW-101-2B</strain>
    </source>
</reference>
<dbReference type="AlphaFoldDB" id="G7Q723"/>
<protein>
    <recommendedName>
        <fullName evidence="6">GTPase HflX</fullName>
    </recommendedName>
    <alternativeName>
        <fullName evidence="6">GTP-binding protein HflX</fullName>
    </alternativeName>
</protein>
<dbReference type="GO" id="GO:0046872">
    <property type="term" value="F:metal ion binding"/>
    <property type="evidence" value="ECO:0007669"/>
    <property type="project" value="UniProtKB-KW"/>
</dbReference>
<feature type="domain" description="Hflx-type G" evidence="8">
    <location>
        <begin position="392"/>
        <end position="557"/>
    </location>
</feature>
<dbReference type="GO" id="GO:0005525">
    <property type="term" value="F:GTP binding"/>
    <property type="evidence" value="ECO:0007669"/>
    <property type="project" value="UniProtKB-UniRule"/>
</dbReference>
<evidence type="ECO:0000256" key="4">
    <source>
        <dbReference type="ARBA" id="ARBA00022842"/>
    </source>
</evidence>
<keyword evidence="4" id="KW-0460">Magnesium</keyword>
<evidence type="ECO:0000256" key="1">
    <source>
        <dbReference type="ARBA" id="ARBA00022490"/>
    </source>
</evidence>
<dbReference type="InterPro" id="IPR042108">
    <property type="entry name" value="GTPase_HflX_N_sf"/>
</dbReference>
<dbReference type="PROSITE" id="PS51705">
    <property type="entry name" value="G_HFLX"/>
    <property type="match status" value="1"/>
</dbReference>
<dbReference type="GO" id="GO:0043022">
    <property type="term" value="F:ribosome binding"/>
    <property type="evidence" value="ECO:0007669"/>
    <property type="project" value="TreeGrafter"/>
</dbReference>
<keyword evidence="10" id="KW-1185">Reference proteome</keyword>
<keyword evidence="7" id="KW-0175">Coiled coil</keyword>
<dbReference type="InterPro" id="IPR032305">
    <property type="entry name" value="GTP-bd_M"/>
</dbReference>
<dbReference type="PRINTS" id="PR00326">
    <property type="entry name" value="GTP1OBG"/>
</dbReference>
<dbReference type="Gene3D" id="6.10.250.2860">
    <property type="match status" value="1"/>
</dbReference>
<keyword evidence="5 6" id="KW-0342">GTP-binding</keyword>
<keyword evidence="1 6" id="KW-0963">Cytoplasm</keyword>
<dbReference type="InterPro" id="IPR016496">
    <property type="entry name" value="GTPase_HflX"/>
</dbReference>
<evidence type="ECO:0000259" key="8">
    <source>
        <dbReference type="PROSITE" id="PS51705"/>
    </source>
</evidence>
<comment type="subunit">
    <text evidence="6">Monomer. Associates with the 50S ribosomal subunit.</text>
</comment>
<gene>
    <name evidence="6" type="primary">hflX</name>
    <name evidence="9" type="ORF">DFW101_2502</name>
</gene>
<evidence type="ECO:0000256" key="3">
    <source>
        <dbReference type="ARBA" id="ARBA00022741"/>
    </source>
</evidence>
<keyword evidence="2" id="KW-0479">Metal-binding</keyword>
<evidence type="ECO:0000313" key="9">
    <source>
        <dbReference type="EMBL" id="EHJ48506.1"/>
    </source>
</evidence>
<comment type="similarity">
    <text evidence="6">Belongs to the TRAFAC class OBG-HflX-like GTPase superfamily. HflX GTPase family.</text>
</comment>
<dbReference type="NCBIfam" id="TIGR03156">
    <property type="entry name" value="GTP_HflX"/>
    <property type="match status" value="1"/>
</dbReference>
<feature type="coiled-coil region" evidence="7">
    <location>
        <begin position="358"/>
        <end position="385"/>
    </location>
</feature>
<dbReference type="eggNOG" id="COG2262">
    <property type="taxonomic scope" value="Bacteria"/>
</dbReference>
<dbReference type="Pfam" id="PF13167">
    <property type="entry name" value="GTP-bdg_N"/>
    <property type="match status" value="1"/>
</dbReference>
<organism evidence="9 10">
    <name type="scientific">Solidesulfovibrio carbinoliphilus subsp. oakridgensis</name>
    <dbReference type="NCBI Taxonomy" id="694327"/>
    <lineage>
        <taxon>Bacteria</taxon>
        <taxon>Pseudomonadati</taxon>
        <taxon>Thermodesulfobacteriota</taxon>
        <taxon>Desulfovibrionia</taxon>
        <taxon>Desulfovibrionales</taxon>
        <taxon>Desulfovibrionaceae</taxon>
        <taxon>Solidesulfovibrio</taxon>
    </lineage>
</organism>
<dbReference type="HAMAP" id="MF_00900">
    <property type="entry name" value="GTPase_HflX"/>
    <property type="match status" value="1"/>
</dbReference>
<name>G7Q723_9BACT</name>
<evidence type="ECO:0000313" key="10">
    <source>
        <dbReference type="Proteomes" id="UP000004662"/>
    </source>
</evidence>
<evidence type="ECO:0000256" key="6">
    <source>
        <dbReference type="HAMAP-Rule" id="MF_00900"/>
    </source>
</evidence>
<dbReference type="Gene3D" id="3.40.50.300">
    <property type="entry name" value="P-loop containing nucleotide triphosphate hydrolases"/>
    <property type="match status" value="1"/>
</dbReference>
<dbReference type="Gene3D" id="3.40.50.11060">
    <property type="entry name" value="GTPase HflX, N-terminal domain"/>
    <property type="match status" value="1"/>
</dbReference>
<dbReference type="HOGENOM" id="CLU_019597_7_1_7"/>